<dbReference type="VEuPathDB" id="TriTrypDB:Tb427_000042400"/>
<organism evidence="2">
    <name type="scientific">Trypanosoma brucei</name>
    <dbReference type="NCBI Taxonomy" id="5691"/>
    <lineage>
        <taxon>Eukaryota</taxon>
        <taxon>Discoba</taxon>
        <taxon>Euglenozoa</taxon>
        <taxon>Kinetoplastea</taxon>
        <taxon>Metakinetoplastina</taxon>
        <taxon>Trypanosomatida</taxon>
        <taxon>Trypanosomatidae</taxon>
        <taxon>Trypanosoma</taxon>
    </lineage>
</organism>
<dbReference type="VEuPathDB" id="TriTrypDB:Tb1125.Tb10.v4.0257"/>
<dbReference type="VEuPathDB" id="TriTrypDB:Tb10.v4.0257"/>
<feature type="region of interest" description="Disordered" evidence="1">
    <location>
        <begin position="186"/>
        <end position="205"/>
    </location>
</feature>
<accession>A0A1V0FXZ3</accession>
<dbReference type="SUPFAM" id="SSF58087">
    <property type="entry name" value="Variant surface glycoprotein (N-terminal domain)"/>
    <property type="match status" value="1"/>
</dbReference>
<sequence>MINVNFVLTITDKRIPIRQKTSRRKDMLTKVIVAFLIGISTATADEDQASSKINKLCDLDYYLEKLEGTLESKLTSHQSANQALTAAARKYRLAAAAAHDIEEHCLLRALEAAATDRKEANLRSATVTYQAVAAAIKEIRQQRQATAGLIALANLKLTTDLANGAEQAGGAGHVINTDIKAAITPSQHCSHATQTSETSFGTTEPAPLELKAVRYVAEPDPGKMTRASHLQLTFAGSCSHGSEGKTSFATAATGCTGAATNNNPTIVNAPDAAGEQIQKQAMFVGGDAGGACLPANENKDKRTHYGEYYADKICKAITARTDSKGMPTLAGEELAQDTVIQQHTAACLPQFRSLTEPTNSDKNTELVNFLKNAFGKGTSGFDSKFKNLADKKRIKVYKDGKVKEVEIESIQTLEEEQDALSRLGKKHAAATSSGDTEDTKTENESKSKPGDKANEKKEGTDGKIICSSFQNQTDCEAANQGGTKHFG</sequence>
<feature type="compositionally biased region" description="Basic and acidic residues" evidence="1">
    <location>
        <begin position="437"/>
        <end position="461"/>
    </location>
</feature>
<evidence type="ECO:0000256" key="1">
    <source>
        <dbReference type="SAM" id="MobiDB-lite"/>
    </source>
</evidence>
<name>A0A1V0FXZ3_9TRYP</name>
<protein>
    <submittedName>
        <fullName evidence="2">Variant surface glycoprotein</fullName>
    </submittedName>
</protein>
<evidence type="ECO:0000313" key="2">
    <source>
        <dbReference type="EMBL" id="ARB50648.1"/>
    </source>
</evidence>
<proteinExistence type="predicted"/>
<dbReference type="EMBL" id="KY404397">
    <property type="protein sequence ID" value="ARB50648.1"/>
    <property type="molecule type" value="Genomic_DNA"/>
</dbReference>
<feature type="compositionally biased region" description="Polar residues" evidence="1">
    <location>
        <begin position="186"/>
        <end position="202"/>
    </location>
</feature>
<reference evidence="2" key="1">
    <citation type="submission" date="2016-12" db="EMBL/GenBank/DDBJ databases">
        <title>Extending the VSGnome of Trypanosoma brucei strain TREU927.</title>
        <authorList>
            <person name="Cross G.A."/>
        </authorList>
    </citation>
    <scope>NUCLEOTIDE SEQUENCE</scope>
    <source>
        <strain evidence="2">Tb927.99.524</strain>
    </source>
</reference>
<feature type="region of interest" description="Disordered" evidence="1">
    <location>
        <begin position="421"/>
        <end position="463"/>
    </location>
</feature>
<dbReference type="AlphaFoldDB" id="A0A1V0FXZ3"/>